<organism evidence="6 7">
    <name type="scientific">Actinophytocola xinjiangensis</name>
    <dbReference type="NCBI Taxonomy" id="485602"/>
    <lineage>
        <taxon>Bacteria</taxon>
        <taxon>Bacillati</taxon>
        <taxon>Actinomycetota</taxon>
        <taxon>Actinomycetes</taxon>
        <taxon>Pseudonocardiales</taxon>
        <taxon>Pseudonocardiaceae</taxon>
    </lineage>
</organism>
<dbReference type="InterPro" id="IPR000873">
    <property type="entry name" value="AMP-dep_synth/lig_dom"/>
</dbReference>
<dbReference type="InterPro" id="IPR010071">
    <property type="entry name" value="AA_adenyl_dom"/>
</dbReference>
<keyword evidence="3" id="KW-0597">Phosphoprotein</keyword>
<evidence type="ECO:0000256" key="4">
    <source>
        <dbReference type="SAM" id="MobiDB-lite"/>
    </source>
</evidence>
<evidence type="ECO:0000256" key="2">
    <source>
        <dbReference type="ARBA" id="ARBA00022450"/>
    </source>
</evidence>
<dbReference type="InterPro" id="IPR020845">
    <property type="entry name" value="AMP-binding_CS"/>
</dbReference>
<dbReference type="InterPro" id="IPR001242">
    <property type="entry name" value="Condensation_dom"/>
</dbReference>
<comment type="cofactor">
    <cofactor evidence="1">
        <name>pantetheine 4'-phosphate</name>
        <dbReference type="ChEBI" id="CHEBI:47942"/>
    </cofactor>
</comment>
<dbReference type="CDD" id="cd19531">
    <property type="entry name" value="LCL_NRPS-like"/>
    <property type="match status" value="1"/>
</dbReference>
<keyword evidence="2" id="KW-0596">Phosphopantetheine</keyword>
<dbReference type="Gene3D" id="2.30.38.10">
    <property type="entry name" value="Luciferase, Domain 3"/>
    <property type="match status" value="1"/>
</dbReference>
<dbReference type="Gene3D" id="3.40.50.980">
    <property type="match status" value="2"/>
</dbReference>
<name>A0A7Z0WSY7_9PSEU</name>
<dbReference type="Gene3D" id="3.30.559.30">
    <property type="entry name" value="Nonribosomal peptide synthetase, condensation domain"/>
    <property type="match status" value="1"/>
</dbReference>
<dbReference type="InterPro" id="IPR023213">
    <property type="entry name" value="CAT-like_dom_sf"/>
</dbReference>
<dbReference type="SMART" id="SM00823">
    <property type="entry name" value="PKS_PP"/>
    <property type="match status" value="2"/>
</dbReference>
<comment type="caution">
    <text evidence="6">The sequence shown here is derived from an EMBL/GenBank/DDBJ whole genome shotgun (WGS) entry which is preliminary data.</text>
</comment>
<dbReference type="InterPro" id="IPR036736">
    <property type="entry name" value="ACP-like_sf"/>
</dbReference>
<dbReference type="Pfam" id="PF00501">
    <property type="entry name" value="AMP-binding"/>
    <property type="match status" value="1"/>
</dbReference>
<dbReference type="PROSITE" id="PS00455">
    <property type="entry name" value="AMP_BINDING"/>
    <property type="match status" value="1"/>
</dbReference>
<dbReference type="GO" id="GO:0003824">
    <property type="term" value="F:catalytic activity"/>
    <property type="evidence" value="ECO:0007669"/>
    <property type="project" value="InterPro"/>
</dbReference>
<dbReference type="CDD" id="cd05930">
    <property type="entry name" value="A_NRPS"/>
    <property type="match status" value="1"/>
</dbReference>
<evidence type="ECO:0000313" key="7">
    <source>
        <dbReference type="Proteomes" id="UP000185696"/>
    </source>
</evidence>
<dbReference type="InterPro" id="IPR045851">
    <property type="entry name" value="AMP-bd_C_sf"/>
</dbReference>
<dbReference type="GO" id="GO:0043041">
    <property type="term" value="P:amino acid activation for nonribosomal peptide biosynthetic process"/>
    <property type="evidence" value="ECO:0007669"/>
    <property type="project" value="TreeGrafter"/>
</dbReference>
<dbReference type="GO" id="GO:0031177">
    <property type="term" value="F:phosphopantetheine binding"/>
    <property type="evidence" value="ECO:0007669"/>
    <property type="project" value="InterPro"/>
</dbReference>
<sequence>MTGPDLVALLRAAVASTTRTEPASVGEDSSLRALGVNSMRALRIAARLERELGAPVAPWPLLEHDRLGDAAAAIVPGTDEPPRHRPGPWRPLSHAEQSQWYLDWSEPGATRYVFSGAIRLRGPVDPAALGAALSAVVRRHEPLRTRYGTGPDGVPRAVAADPYPVALPVTGEPLDQVVRAERETPFDLTGGRLLRARLVRLAPEDHALVLAAHHIAVDGWSFGVLLRELGGRSPELTAGYPDAVAAEAATWRADGPRQREWWRGYLADAPPALDVPGDLPVGPGATGAGRVLRFAVEPAVTAAVRALPATPYAVLFTAFAVVLHRRAGRDDLLVGTPLANRARPRFHDLIGMFVNTVVLRSRAGRDTTFAALLRATRDGLLGAMTHQEVPLPEITAAAQGAARDPLVRVMFDLHSFPPGELALPGVEVLAGDGGPLTLNSFETPGSQAKFDLTLTMEDTGEALLGALEYRTDRYTRRWADGFVEDLLAVLTEATRDPDTRVRDLAAGRGEPSVVRGEPAPPGEWTVHGLVGGRPEAVAVVDGDEALDYAELDRRAGELAGRLRALGVGAGTTVALLAERSAGLVVDVLAVLRAGGAFLPLDPRHPVDRMHAMLADGDASLLLTREHLTARAGRGAGRDLGAGRRVITLRHTESTRRDAGQADTAYVLFTSGSTGRPKGVAVSHRSLAVAALTWRREFGLGEGDVVAQIAGCAFDVFCGELVRALGTGARLAIVPDDVVLDPVRLHALLRDAGVTCAEFVPSVLAPLVDLGRELPSLRRVVIGVEPWTAGEQARLRALLRPEAVVHNTYGLTEATIDSTGEILTGTDGLPAEHRFPVGWPFSSTTVYVLDESRRPVTVGLAGEVWIGGTGVAQGYVGRAAHTADRFRPDPFGDPGTRMYRTGDRGRLLPDGRLVLLGRLDRQHKVRGTRVDLEEVEAVLAGAPGVRRAVVVPEPAGLVAYLVREPSAATEPREVAAHAARWLPRTVCPVRYAVLDRPPLTPNGKIDVAALAGVPTQPVAAPAPARPASTTEREIARLCAEVIEGGPVGEVDPAADFFELGGHSLLLARWIGLVRDRFAVDLPIREVLLRPTVARVAELVEAGAPAARTPTAGHTRIRWSARPQRGGDDERP</sequence>
<dbReference type="PANTHER" id="PTHR45527:SF1">
    <property type="entry name" value="FATTY ACID SYNTHASE"/>
    <property type="match status" value="1"/>
</dbReference>
<dbReference type="GO" id="GO:0005737">
    <property type="term" value="C:cytoplasm"/>
    <property type="evidence" value="ECO:0007669"/>
    <property type="project" value="TreeGrafter"/>
</dbReference>
<dbReference type="InterPro" id="IPR025110">
    <property type="entry name" value="AMP-bd_C"/>
</dbReference>
<feature type="domain" description="Carrier" evidence="5">
    <location>
        <begin position="1024"/>
        <end position="1102"/>
    </location>
</feature>
<dbReference type="GO" id="GO:0044550">
    <property type="term" value="P:secondary metabolite biosynthetic process"/>
    <property type="evidence" value="ECO:0007669"/>
    <property type="project" value="TreeGrafter"/>
</dbReference>
<evidence type="ECO:0000256" key="3">
    <source>
        <dbReference type="ARBA" id="ARBA00022553"/>
    </source>
</evidence>
<dbReference type="InterPro" id="IPR009081">
    <property type="entry name" value="PP-bd_ACP"/>
</dbReference>
<dbReference type="PROSITE" id="PS00012">
    <property type="entry name" value="PHOSPHOPANTETHEINE"/>
    <property type="match status" value="2"/>
</dbReference>
<accession>A0A7Z0WSY7</accession>
<dbReference type="PANTHER" id="PTHR45527">
    <property type="entry name" value="NONRIBOSOMAL PEPTIDE SYNTHETASE"/>
    <property type="match status" value="1"/>
</dbReference>
<dbReference type="AlphaFoldDB" id="A0A7Z0WSY7"/>
<dbReference type="Pfam" id="PF13193">
    <property type="entry name" value="AMP-binding_C"/>
    <property type="match status" value="1"/>
</dbReference>
<dbReference type="Gene3D" id="3.30.559.10">
    <property type="entry name" value="Chloramphenicol acetyltransferase-like domain"/>
    <property type="match status" value="1"/>
</dbReference>
<dbReference type="Gene3D" id="3.30.300.30">
    <property type="match status" value="1"/>
</dbReference>
<keyword evidence="7" id="KW-1185">Reference proteome</keyword>
<dbReference type="RefSeq" id="WP_075131124.1">
    <property type="nucleotide sequence ID" value="NZ_MSIF01000001.1"/>
</dbReference>
<dbReference type="SUPFAM" id="SSF56801">
    <property type="entry name" value="Acetyl-CoA synthetase-like"/>
    <property type="match status" value="1"/>
</dbReference>
<evidence type="ECO:0000313" key="6">
    <source>
        <dbReference type="EMBL" id="OLF14177.1"/>
    </source>
</evidence>
<dbReference type="PROSITE" id="PS50075">
    <property type="entry name" value="CARRIER"/>
    <property type="match status" value="2"/>
</dbReference>
<dbReference type="Pfam" id="PF00550">
    <property type="entry name" value="PP-binding"/>
    <property type="match status" value="2"/>
</dbReference>
<dbReference type="Proteomes" id="UP000185696">
    <property type="component" value="Unassembled WGS sequence"/>
</dbReference>
<dbReference type="SUPFAM" id="SSF47336">
    <property type="entry name" value="ACP-like"/>
    <property type="match status" value="2"/>
</dbReference>
<reference evidence="6 7" key="1">
    <citation type="submission" date="2016-12" db="EMBL/GenBank/DDBJ databases">
        <title>The draft genome sequence of Actinophytocola xinjiangensis.</title>
        <authorList>
            <person name="Wang W."/>
            <person name="Yuan L."/>
        </authorList>
    </citation>
    <scope>NUCLEOTIDE SEQUENCE [LARGE SCALE GENOMIC DNA]</scope>
    <source>
        <strain evidence="6 7">CGMCC 4.4663</strain>
    </source>
</reference>
<protein>
    <recommendedName>
        <fullName evidence="5">Carrier domain-containing protein</fullName>
    </recommendedName>
</protein>
<dbReference type="Pfam" id="PF00668">
    <property type="entry name" value="Condensation"/>
    <property type="match status" value="1"/>
</dbReference>
<proteinExistence type="predicted"/>
<feature type="region of interest" description="Disordered" evidence="4">
    <location>
        <begin position="1104"/>
        <end position="1130"/>
    </location>
</feature>
<dbReference type="FunFam" id="3.40.50.980:FF:000001">
    <property type="entry name" value="Non-ribosomal peptide synthetase"/>
    <property type="match status" value="1"/>
</dbReference>
<dbReference type="NCBIfam" id="TIGR01733">
    <property type="entry name" value="AA-adenyl-dom"/>
    <property type="match status" value="1"/>
</dbReference>
<dbReference type="EMBL" id="MSIF01000001">
    <property type="protein sequence ID" value="OLF14177.1"/>
    <property type="molecule type" value="Genomic_DNA"/>
</dbReference>
<dbReference type="GO" id="GO:0008610">
    <property type="term" value="P:lipid biosynthetic process"/>
    <property type="evidence" value="ECO:0007669"/>
    <property type="project" value="UniProtKB-ARBA"/>
</dbReference>
<dbReference type="InterPro" id="IPR020806">
    <property type="entry name" value="PKS_PP-bd"/>
</dbReference>
<dbReference type="OrthoDB" id="5197017at2"/>
<gene>
    <name evidence="6" type="ORF">BLA60_03240</name>
</gene>
<dbReference type="SUPFAM" id="SSF52777">
    <property type="entry name" value="CoA-dependent acyltransferases"/>
    <property type="match status" value="2"/>
</dbReference>
<evidence type="ECO:0000259" key="5">
    <source>
        <dbReference type="PROSITE" id="PS50075"/>
    </source>
</evidence>
<feature type="domain" description="Carrier" evidence="5">
    <location>
        <begin position="1"/>
        <end position="78"/>
    </location>
</feature>
<dbReference type="InterPro" id="IPR006162">
    <property type="entry name" value="Ppantetheine_attach_site"/>
</dbReference>
<evidence type="ECO:0000256" key="1">
    <source>
        <dbReference type="ARBA" id="ARBA00001957"/>
    </source>
</evidence>
<dbReference type="Gene3D" id="1.10.1200.10">
    <property type="entry name" value="ACP-like"/>
    <property type="match status" value="2"/>
</dbReference>